<dbReference type="InterPro" id="IPR045748">
    <property type="entry name" value="DcaP"/>
</dbReference>
<gene>
    <name evidence="1" type="ORF">JIV24_11505</name>
</gene>
<organism evidence="1 2">
    <name type="scientific">Carboxylicivirga marina</name>
    <dbReference type="NCBI Taxonomy" id="2800988"/>
    <lineage>
        <taxon>Bacteria</taxon>
        <taxon>Pseudomonadati</taxon>
        <taxon>Bacteroidota</taxon>
        <taxon>Bacteroidia</taxon>
        <taxon>Marinilabiliales</taxon>
        <taxon>Marinilabiliaceae</taxon>
        <taxon>Carboxylicivirga</taxon>
    </lineage>
</organism>
<sequence>MSSNRIHKIFLTCTILSVFALFNVQVKAQSRVIGELPDSSEILQQIFISDIELVDSLVNNVDSLKSTSSSSLAEVLFNPEIRLIHGDTIKLKTVKVDQELTFIERDSAKIVDIHPQDSPDHKGFTITSDDGSAKITFKGSIRLNGAYDFNGLAHRDHFQTFEIPVGTEKQGARFFMSGNQTRFGFEASKNTELGPISIRLESDYLGNSNSYRIRHVYGSFMDVLAGQTWSVFGDPTSIPWTVDLEGPNSSVSERTVQVRYSRLINQNTRWTVSMESPELDLMAPDSLGTTLQDFPDIATRFKRLTNWGHIQLSMIFRSLAYNVDQSGSLGYGALLSGRYEIASDKRILFQAVAGSGIARYIGSVTGNGLDIAYNPIEDVYDPLELYGGFVSFGIDWSEKIFSYFTPGLTYMPVPYYQPDDTFKFSSYFSGNIFWNVIPGVRVGGEYSYGSRINKDNQRGIANRLSFIFYYDF</sequence>
<comment type="caution">
    <text evidence="1">The sequence shown here is derived from an EMBL/GenBank/DDBJ whole genome shotgun (WGS) entry which is preliminary data.</text>
</comment>
<dbReference type="RefSeq" id="WP_200465189.1">
    <property type="nucleotide sequence ID" value="NZ_JAENRR010000024.1"/>
</dbReference>
<name>A0ABS1HJW0_9BACT</name>
<evidence type="ECO:0000313" key="1">
    <source>
        <dbReference type="EMBL" id="MBK3517960.1"/>
    </source>
</evidence>
<accession>A0ABS1HJW0</accession>
<evidence type="ECO:0000313" key="2">
    <source>
        <dbReference type="Proteomes" id="UP000605676"/>
    </source>
</evidence>
<reference evidence="1 2" key="1">
    <citation type="submission" date="2021-01" db="EMBL/GenBank/DDBJ databases">
        <title>Carboxyliciviraga sp.nov., isolated from coastal sediments.</title>
        <authorList>
            <person name="Lu D."/>
            <person name="Zhang T."/>
        </authorList>
    </citation>
    <scope>NUCLEOTIDE SEQUENCE [LARGE SCALE GENOMIC DNA]</scope>
    <source>
        <strain evidence="1 2">N1Y132</strain>
    </source>
</reference>
<dbReference type="EMBL" id="JAENRR010000024">
    <property type="protein sequence ID" value="MBK3517960.1"/>
    <property type="molecule type" value="Genomic_DNA"/>
</dbReference>
<dbReference type="Pfam" id="PF19577">
    <property type="entry name" value="DcaP"/>
    <property type="match status" value="1"/>
</dbReference>
<protein>
    <submittedName>
        <fullName evidence="1">Uncharacterized protein</fullName>
    </submittedName>
</protein>
<dbReference type="Proteomes" id="UP000605676">
    <property type="component" value="Unassembled WGS sequence"/>
</dbReference>
<proteinExistence type="predicted"/>
<keyword evidence="2" id="KW-1185">Reference proteome</keyword>